<name>A0A239IKK5_9RHOB</name>
<accession>A0A239IKK5</accession>
<proteinExistence type="predicted"/>
<evidence type="ECO:0008006" key="3">
    <source>
        <dbReference type="Google" id="ProtNLM"/>
    </source>
</evidence>
<dbReference type="AlphaFoldDB" id="A0A239IKK5"/>
<keyword evidence="2" id="KW-1185">Reference proteome</keyword>
<sequence length="104" mass="11541">MYDPRAVSRAMQTWQQASLAYTRMWLSASEVIWTRSMMMALGTMTPKEAAQMVFEKPTAFARAAEKAAVAMATSSGNAAAALASIRPIEAKTRSNARRLRSRRR</sequence>
<dbReference type="Proteomes" id="UP000198426">
    <property type="component" value="Unassembled WGS sequence"/>
</dbReference>
<gene>
    <name evidence="1" type="ORF">SAMN05421757_104435</name>
</gene>
<dbReference type="EMBL" id="FZOY01000004">
    <property type="protein sequence ID" value="SNS94071.1"/>
    <property type="molecule type" value="Genomic_DNA"/>
</dbReference>
<reference evidence="1 2" key="1">
    <citation type="submission" date="2017-06" db="EMBL/GenBank/DDBJ databases">
        <authorList>
            <person name="Kim H.J."/>
            <person name="Triplett B.A."/>
        </authorList>
    </citation>
    <scope>NUCLEOTIDE SEQUENCE [LARGE SCALE GENOMIC DNA]</scope>
    <source>
        <strain evidence="1 2">DSM 29339</strain>
    </source>
</reference>
<evidence type="ECO:0000313" key="1">
    <source>
        <dbReference type="EMBL" id="SNS94071.1"/>
    </source>
</evidence>
<protein>
    <recommendedName>
        <fullName evidence="3">Antifreeze protein</fullName>
    </recommendedName>
</protein>
<dbReference type="OrthoDB" id="6167549at2"/>
<dbReference type="RefSeq" id="WP_089233502.1">
    <property type="nucleotide sequence ID" value="NZ_FZOY01000004.1"/>
</dbReference>
<organism evidence="1 2">
    <name type="scientific">Tropicimonas sediminicola</name>
    <dbReference type="NCBI Taxonomy" id="1031541"/>
    <lineage>
        <taxon>Bacteria</taxon>
        <taxon>Pseudomonadati</taxon>
        <taxon>Pseudomonadota</taxon>
        <taxon>Alphaproteobacteria</taxon>
        <taxon>Rhodobacterales</taxon>
        <taxon>Roseobacteraceae</taxon>
        <taxon>Tropicimonas</taxon>
    </lineage>
</organism>
<evidence type="ECO:0000313" key="2">
    <source>
        <dbReference type="Proteomes" id="UP000198426"/>
    </source>
</evidence>